<dbReference type="AlphaFoldDB" id="A0A2I0UQD8"/>
<dbReference type="EMBL" id="KZ505657">
    <property type="protein sequence ID" value="PKU48251.1"/>
    <property type="molecule type" value="Genomic_DNA"/>
</dbReference>
<evidence type="ECO:0000313" key="2">
    <source>
        <dbReference type="Proteomes" id="UP000233556"/>
    </source>
</evidence>
<reference evidence="2" key="2">
    <citation type="submission" date="2017-12" db="EMBL/GenBank/DDBJ databases">
        <title>Genome sequence of the Bar-tailed Godwit (Limosa lapponica baueri).</title>
        <authorList>
            <person name="Lima N.C.B."/>
            <person name="Parody-Merino A.M."/>
            <person name="Battley P.F."/>
            <person name="Fidler A.E."/>
            <person name="Prosdocimi F."/>
        </authorList>
    </citation>
    <scope>NUCLEOTIDE SEQUENCE [LARGE SCALE GENOMIC DNA]</scope>
</reference>
<sequence>MSCPIFSDPSDELEAGDHGLASLGCINTQANINCVSCLVLAEKEKGNPQLGESQLRRTLFRILFNSSSFDAPVAHSMENTVDPFIFATRGKGIISLLFIFKRARL</sequence>
<accession>A0A2I0UQD8</accession>
<gene>
    <name evidence="1" type="ORF">llap_1445</name>
</gene>
<organism evidence="1 2">
    <name type="scientific">Limosa lapponica baueri</name>
    <dbReference type="NCBI Taxonomy" id="1758121"/>
    <lineage>
        <taxon>Eukaryota</taxon>
        <taxon>Metazoa</taxon>
        <taxon>Chordata</taxon>
        <taxon>Craniata</taxon>
        <taxon>Vertebrata</taxon>
        <taxon>Euteleostomi</taxon>
        <taxon>Archelosauria</taxon>
        <taxon>Archosauria</taxon>
        <taxon>Dinosauria</taxon>
        <taxon>Saurischia</taxon>
        <taxon>Theropoda</taxon>
        <taxon>Coelurosauria</taxon>
        <taxon>Aves</taxon>
        <taxon>Neognathae</taxon>
        <taxon>Neoaves</taxon>
        <taxon>Charadriiformes</taxon>
        <taxon>Scolopacidae</taxon>
        <taxon>Limosa</taxon>
    </lineage>
</organism>
<dbReference type="OrthoDB" id="9365527at2759"/>
<proteinExistence type="predicted"/>
<dbReference type="Proteomes" id="UP000233556">
    <property type="component" value="Unassembled WGS sequence"/>
</dbReference>
<evidence type="ECO:0000313" key="1">
    <source>
        <dbReference type="EMBL" id="PKU48251.1"/>
    </source>
</evidence>
<name>A0A2I0UQD8_LIMLA</name>
<reference evidence="2" key="1">
    <citation type="submission" date="2017-11" db="EMBL/GenBank/DDBJ databases">
        <authorList>
            <person name="Lima N.C."/>
            <person name="Parody-Merino A.M."/>
            <person name="Battley P.F."/>
            <person name="Fidler A.E."/>
            <person name="Prosdocimi F."/>
        </authorList>
    </citation>
    <scope>NUCLEOTIDE SEQUENCE [LARGE SCALE GENOMIC DNA]</scope>
</reference>
<protein>
    <submittedName>
        <fullName evidence="1">Uncharacterized protein</fullName>
    </submittedName>
</protein>
<keyword evidence="2" id="KW-1185">Reference proteome</keyword>